<dbReference type="Gene3D" id="3.10.180.10">
    <property type="entry name" value="2,3-Dihydroxybiphenyl 1,2-Dioxygenase, domain 1"/>
    <property type="match status" value="1"/>
</dbReference>
<dbReference type="PANTHER" id="PTHR36113">
    <property type="entry name" value="LYASE, PUTATIVE-RELATED-RELATED"/>
    <property type="match status" value="1"/>
</dbReference>
<organism evidence="2 3">
    <name type="scientific">Cohnella yongneupensis</name>
    <dbReference type="NCBI Taxonomy" id="425006"/>
    <lineage>
        <taxon>Bacteria</taxon>
        <taxon>Bacillati</taxon>
        <taxon>Bacillota</taxon>
        <taxon>Bacilli</taxon>
        <taxon>Bacillales</taxon>
        <taxon>Paenibacillaceae</taxon>
        <taxon>Cohnella</taxon>
    </lineage>
</organism>
<dbReference type="InterPro" id="IPR004360">
    <property type="entry name" value="Glyas_Fos-R_dOase_dom"/>
</dbReference>
<dbReference type="EMBL" id="JBHSNC010000014">
    <property type="protein sequence ID" value="MFC5528876.1"/>
    <property type="molecule type" value="Genomic_DNA"/>
</dbReference>
<dbReference type="SUPFAM" id="SSF54593">
    <property type="entry name" value="Glyoxalase/Bleomycin resistance protein/Dihydroxybiphenyl dioxygenase"/>
    <property type="match status" value="1"/>
</dbReference>
<evidence type="ECO:0000259" key="1">
    <source>
        <dbReference type="PROSITE" id="PS51819"/>
    </source>
</evidence>
<dbReference type="InterPro" id="IPR029068">
    <property type="entry name" value="Glyas_Bleomycin-R_OHBP_Dase"/>
</dbReference>
<comment type="caution">
    <text evidence="2">The sequence shown here is derived from an EMBL/GenBank/DDBJ whole genome shotgun (WGS) entry which is preliminary data.</text>
</comment>
<protein>
    <submittedName>
        <fullName evidence="2">VOC family protein</fullName>
    </submittedName>
</protein>
<gene>
    <name evidence="2" type="ORF">ACFPQ4_05330</name>
</gene>
<dbReference type="InterPro" id="IPR037523">
    <property type="entry name" value="VOC_core"/>
</dbReference>
<name>A0ABW0QV65_9BACL</name>
<dbReference type="Pfam" id="PF00903">
    <property type="entry name" value="Glyoxalase"/>
    <property type="match status" value="1"/>
</dbReference>
<sequence length="127" mass="14881">MRIEHIALWTKDIEQMKFFYMKYFKGISNDKYTNKVKQFESYFLVFEGGARIELMRKPDLIKQENKLSLFGYAHIAFSVGSKERVLELTETLRIDGYTIYSEPRVTGDGYFESSILDPEGNVIEITI</sequence>
<dbReference type="RefSeq" id="WP_378110746.1">
    <property type="nucleotide sequence ID" value="NZ_JBHSNC010000014.1"/>
</dbReference>
<reference evidence="3" key="1">
    <citation type="journal article" date="2019" name="Int. J. Syst. Evol. Microbiol.">
        <title>The Global Catalogue of Microorganisms (GCM) 10K type strain sequencing project: providing services to taxonomists for standard genome sequencing and annotation.</title>
        <authorList>
            <consortium name="The Broad Institute Genomics Platform"/>
            <consortium name="The Broad Institute Genome Sequencing Center for Infectious Disease"/>
            <person name="Wu L."/>
            <person name="Ma J."/>
        </authorList>
    </citation>
    <scope>NUCLEOTIDE SEQUENCE [LARGE SCALE GENOMIC DNA]</scope>
    <source>
        <strain evidence="3">CGMCC 1.18578</strain>
    </source>
</reference>
<proteinExistence type="predicted"/>
<keyword evidence="3" id="KW-1185">Reference proteome</keyword>
<feature type="domain" description="VOC" evidence="1">
    <location>
        <begin position="2"/>
        <end position="127"/>
    </location>
</feature>
<dbReference type="PANTHER" id="PTHR36113:SF1">
    <property type="entry name" value="GLYOXALASE_BLEOMYCIN RESISTANCE PROTEIN_DIOXYGENASE"/>
    <property type="match status" value="1"/>
</dbReference>
<dbReference type="Proteomes" id="UP001596108">
    <property type="component" value="Unassembled WGS sequence"/>
</dbReference>
<dbReference type="PROSITE" id="PS51819">
    <property type="entry name" value="VOC"/>
    <property type="match status" value="1"/>
</dbReference>
<evidence type="ECO:0000313" key="3">
    <source>
        <dbReference type="Proteomes" id="UP001596108"/>
    </source>
</evidence>
<accession>A0ABW0QV65</accession>
<evidence type="ECO:0000313" key="2">
    <source>
        <dbReference type="EMBL" id="MFC5528876.1"/>
    </source>
</evidence>
<dbReference type="InterPro" id="IPR051332">
    <property type="entry name" value="Fosfomycin_Res_Enzymes"/>
</dbReference>